<comment type="similarity">
    <text evidence="3">Belongs to the FMO family.</text>
</comment>
<evidence type="ECO:0000256" key="11">
    <source>
        <dbReference type="ARBA" id="ARBA00023033"/>
    </source>
</evidence>
<keyword evidence="9" id="KW-1133">Transmembrane helix</keyword>
<evidence type="ECO:0000313" key="13">
    <source>
        <dbReference type="EMBL" id="RZO23993.1"/>
    </source>
</evidence>
<evidence type="ECO:0000256" key="3">
    <source>
        <dbReference type="ARBA" id="ARBA00009183"/>
    </source>
</evidence>
<keyword evidence="11 13" id="KW-0503">Monooxygenase</keyword>
<keyword evidence="4" id="KW-0285">Flavoprotein</keyword>
<evidence type="ECO:0000256" key="4">
    <source>
        <dbReference type="ARBA" id="ARBA00022630"/>
    </source>
</evidence>
<dbReference type="PANTHER" id="PTHR23023">
    <property type="entry name" value="DIMETHYLANILINE MONOOXYGENASE"/>
    <property type="match status" value="1"/>
</dbReference>
<proteinExistence type="inferred from homology"/>
<comment type="cofactor">
    <cofactor evidence="1">
        <name>FAD</name>
        <dbReference type="ChEBI" id="CHEBI:57692"/>
    </cofactor>
</comment>
<evidence type="ECO:0000256" key="1">
    <source>
        <dbReference type="ARBA" id="ARBA00001974"/>
    </source>
</evidence>
<dbReference type="InterPro" id="IPR050346">
    <property type="entry name" value="FMO-like"/>
</dbReference>
<keyword evidence="6" id="KW-0256">Endoplasmic reticulum</keyword>
<dbReference type="Gene3D" id="3.50.50.60">
    <property type="entry name" value="FAD/NAD(P)-binding domain"/>
    <property type="match status" value="1"/>
</dbReference>
<accession>A0A520MS11</accession>
<evidence type="ECO:0000256" key="9">
    <source>
        <dbReference type="ARBA" id="ARBA00022989"/>
    </source>
</evidence>
<evidence type="ECO:0000256" key="6">
    <source>
        <dbReference type="ARBA" id="ARBA00022824"/>
    </source>
</evidence>
<organism evidence="13 14">
    <name type="scientific">SAR86 cluster bacterium</name>
    <dbReference type="NCBI Taxonomy" id="2030880"/>
    <lineage>
        <taxon>Bacteria</taxon>
        <taxon>Pseudomonadati</taxon>
        <taxon>Pseudomonadota</taxon>
        <taxon>Gammaproteobacteria</taxon>
        <taxon>SAR86 cluster</taxon>
    </lineage>
</organism>
<evidence type="ECO:0000313" key="14">
    <source>
        <dbReference type="Proteomes" id="UP000320146"/>
    </source>
</evidence>
<keyword evidence="12" id="KW-0472">Membrane</keyword>
<dbReference type="FunFam" id="3.50.50.60:FF:000159">
    <property type="entry name" value="Dimethylaniline monooxygenase [N-oxide-forming]"/>
    <property type="match status" value="1"/>
</dbReference>
<dbReference type="PIRSF" id="PIRSF000332">
    <property type="entry name" value="FMO"/>
    <property type="match status" value="1"/>
</dbReference>
<evidence type="ECO:0000256" key="8">
    <source>
        <dbReference type="ARBA" id="ARBA00022857"/>
    </source>
</evidence>
<keyword evidence="5" id="KW-0812">Transmembrane</keyword>
<protein>
    <submittedName>
        <fullName evidence="13">Monooxygenase</fullName>
    </submittedName>
</protein>
<keyword evidence="10" id="KW-0560">Oxidoreductase</keyword>
<dbReference type="EMBL" id="SHBL01000017">
    <property type="protein sequence ID" value="RZO23993.1"/>
    <property type="molecule type" value="Genomic_DNA"/>
</dbReference>
<dbReference type="InterPro" id="IPR020946">
    <property type="entry name" value="Flavin_mOase-like"/>
</dbReference>
<dbReference type="AlphaFoldDB" id="A0A520MS11"/>
<dbReference type="Proteomes" id="UP000320146">
    <property type="component" value="Unassembled WGS sequence"/>
</dbReference>
<comment type="caution">
    <text evidence="13">The sequence shown here is derived from an EMBL/GenBank/DDBJ whole genome shotgun (WGS) entry which is preliminary data.</text>
</comment>
<comment type="subcellular location">
    <subcellularLocation>
        <location evidence="2">Endoplasmic reticulum membrane</location>
        <topology evidence="2">Single-pass membrane protein</topology>
    </subcellularLocation>
</comment>
<name>A0A520MS11_9GAMM</name>
<dbReference type="GO" id="GO:0050660">
    <property type="term" value="F:flavin adenine dinucleotide binding"/>
    <property type="evidence" value="ECO:0007669"/>
    <property type="project" value="InterPro"/>
</dbReference>
<sequence>MKKVAVIGAGPSGITAIKNLKDKGFDVIGFERCGGVGGNWRYDDPSGHSSVFETTHIISSKYTSYYEDFPFPKGASDYPSHKELLKYFNNYSEHFGIKKHIHFNAEVLKCEQEDNGRWVLKWKHVNTDLINVQKFDALVVCNGHHHEPRLPNYPGKFSGEFIHSHNYKKAEPFRDKRVLVIGGGNSACDVAVETSRISKSTSISWRRGYYLIPKFMFGLTSDVFGLKSRWLPRFIRLPFMKFMLEMLQGKNEDIGLPKVTNHILATHPTINSDLYNAVRHGKVSPKPDIEKFDGKVVYFKDGSFQEYDTVIACTGYKIKHKFFDKNLIDFEKGPVNLLHRMLPPRIKNLYFIGLFQPLGCIWPGAELQSKLAARHLAGEWIPKGDINRLIDIEINNPDINQLDTDRHTITVDDFSFRNRLKKELARTN</sequence>
<dbReference type="GO" id="GO:0004499">
    <property type="term" value="F:N,N-dimethylaniline monooxygenase activity"/>
    <property type="evidence" value="ECO:0007669"/>
    <property type="project" value="InterPro"/>
</dbReference>
<evidence type="ECO:0000256" key="5">
    <source>
        <dbReference type="ARBA" id="ARBA00022692"/>
    </source>
</evidence>
<keyword evidence="7" id="KW-0274">FAD</keyword>
<dbReference type="InterPro" id="IPR036188">
    <property type="entry name" value="FAD/NAD-bd_sf"/>
</dbReference>
<dbReference type="PRINTS" id="PR00370">
    <property type="entry name" value="FMOXYGENASE"/>
</dbReference>
<evidence type="ECO:0000256" key="2">
    <source>
        <dbReference type="ARBA" id="ARBA00004389"/>
    </source>
</evidence>
<dbReference type="InterPro" id="IPR000960">
    <property type="entry name" value="Flavin_mOase"/>
</dbReference>
<evidence type="ECO:0000256" key="12">
    <source>
        <dbReference type="ARBA" id="ARBA00023136"/>
    </source>
</evidence>
<keyword evidence="8" id="KW-0521">NADP</keyword>
<dbReference type="SUPFAM" id="SSF51905">
    <property type="entry name" value="FAD/NAD(P)-binding domain"/>
    <property type="match status" value="2"/>
</dbReference>
<dbReference type="Pfam" id="PF00743">
    <property type="entry name" value="FMO-like"/>
    <property type="match status" value="1"/>
</dbReference>
<evidence type="ECO:0000256" key="10">
    <source>
        <dbReference type="ARBA" id="ARBA00023002"/>
    </source>
</evidence>
<reference evidence="13 14" key="1">
    <citation type="submission" date="2019-02" db="EMBL/GenBank/DDBJ databases">
        <title>Prokaryotic population dynamics and viral predation in marine succession experiment using metagenomics: the confinement effect.</title>
        <authorList>
            <person name="Haro-Moreno J.M."/>
            <person name="Rodriguez-Valera F."/>
            <person name="Lopez-Perez M."/>
        </authorList>
    </citation>
    <scope>NUCLEOTIDE SEQUENCE [LARGE SCALE GENOMIC DNA]</scope>
    <source>
        <strain evidence="13">MED-G166</strain>
    </source>
</reference>
<dbReference type="GO" id="GO:0050661">
    <property type="term" value="F:NADP binding"/>
    <property type="evidence" value="ECO:0007669"/>
    <property type="project" value="InterPro"/>
</dbReference>
<gene>
    <name evidence="13" type="ORF">EVA99_02560</name>
</gene>
<evidence type="ECO:0000256" key="7">
    <source>
        <dbReference type="ARBA" id="ARBA00022827"/>
    </source>
</evidence>